<sequence>MDGRVAAGHVLDPAATPELRGLPTGSERVVVAADDIATPIGEQLVGAAVTAQVDGSTQNLGIITGIDETRHWLIVDLIGPFLARQNAALVLDR</sequence>
<dbReference type="Proteomes" id="UP000192713">
    <property type="component" value="Unassembled WGS sequence"/>
</dbReference>
<reference evidence="1 2" key="1">
    <citation type="submission" date="2017-02" db="EMBL/GenBank/DDBJ databases">
        <title>The new phylogeny of genus Mycobacterium.</title>
        <authorList>
            <person name="Tortoli E."/>
            <person name="Trovato A."/>
            <person name="Cirillo D.M."/>
        </authorList>
    </citation>
    <scope>NUCLEOTIDE SEQUENCE [LARGE SCALE GENOMIC DNA]</scope>
    <source>
        <strain evidence="1 2">DSM 45093</strain>
    </source>
</reference>
<evidence type="ECO:0000313" key="2">
    <source>
        <dbReference type="Proteomes" id="UP000192713"/>
    </source>
</evidence>
<comment type="caution">
    <text evidence="1">The sequence shown here is derived from an EMBL/GenBank/DDBJ whole genome shotgun (WGS) entry which is preliminary data.</text>
</comment>
<organism evidence="1 2">
    <name type="scientific">Mycolicibacter kumamotonensis</name>
    <dbReference type="NCBI Taxonomy" id="354243"/>
    <lineage>
        <taxon>Bacteria</taxon>
        <taxon>Bacillati</taxon>
        <taxon>Actinomycetota</taxon>
        <taxon>Actinomycetes</taxon>
        <taxon>Mycobacteriales</taxon>
        <taxon>Mycobacteriaceae</taxon>
        <taxon>Mycolicibacter</taxon>
    </lineage>
</organism>
<gene>
    <name evidence="1" type="ORF">BST28_11100</name>
</gene>
<name>A0A1X0E4W6_9MYCO</name>
<dbReference type="EMBL" id="MVHU01000014">
    <property type="protein sequence ID" value="ORA79754.1"/>
    <property type="molecule type" value="Genomic_DNA"/>
</dbReference>
<evidence type="ECO:0000313" key="1">
    <source>
        <dbReference type="EMBL" id="ORA79754.1"/>
    </source>
</evidence>
<proteinExistence type="predicted"/>
<dbReference type="AlphaFoldDB" id="A0A1X0E4W6"/>
<accession>A0A1X0E4W6</accession>
<protein>
    <submittedName>
        <fullName evidence="1">Uncharacterized protein</fullName>
    </submittedName>
</protein>